<gene>
    <name evidence="2" type="ORF">SCUD_LOCUS15409</name>
</gene>
<dbReference type="AlphaFoldDB" id="A0A183KK48"/>
<evidence type="ECO:0000313" key="4">
    <source>
        <dbReference type="WBParaSite" id="SCUD_0001541201-mRNA-1"/>
    </source>
</evidence>
<feature type="region of interest" description="Disordered" evidence="1">
    <location>
        <begin position="1"/>
        <end position="35"/>
    </location>
</feature>
<name>A0A183KK48_9TREM</name>
<reference evidence="4" key="1">
    <citation type="submission" date="2016-06" db="UniProtKB">
        <authorList>
            <consortium name="WormBaseParasite"/>
        </authorList>
    </citation>
    <scope>IDENTIFICATION</scope>
</reference>
<accession>A0A183KK48</accession>
<dbReference type="EMBL" id="UZAK01037593">
    <property type="protein sequence ID" value="VDP59170.1"/>
    <property type="molecule type" value="Genomic_DNA"/>
</dbReference>
<protein>
    <submittedName>
        <fullName evidence="4">Fork-head domain-containing protein</fullName>
    </submittedName>
</protein>
<organism evidence="4">
    <name type="scientific">Schistosoma curassoni</name>
    <dbReference type="NCBI Taxonomy" id="6186"/>
    <lineage>
        <taxon>Eukaryota</taxon>
        <taxon>Metazoa</taxon>
        <taxon>Spiralia</taxon>
        <taxon>Lophotrochozoa</taxon>
        <taxon>Platyhelminthes</taxon>
        <taxon>Trematoda</taxon>
        <taxon>Digenea</taxon>
        <taxon>Strigeidida</taxon>
        <taxon>Schistosomatoidea</taxon>
        <taxon>Schistosomatidae</taxon>
        <taxon>Schistosoma</taxon>
    </lineage>
</organism>
<proteinExistence type="predicted"/>
<evidence type="ECO:0000313" key="3">
    <source>
        <dbReference type="Proteomes" id="UP000279833"/>
    </source>
</evidence>
<dbReference type="Proteomes" id="UP000279833">
    <property type="component" value="Unassembled WGS sequence"/>
</dbReference>
<keyword evidence="3" id="KW-1185">Reference proteome</keyword>
<dbReference type="WBParaSite" id="SCUD_0001541201-mRNA-1">
    <property type="protein sequence ID" value="SCUD_0001541201-mRNA-1"/>
    <property type="gene ID" value="SCUD_0001541201"/>
</dbReference>
<sequence length="105" mass="11997">MPLLDTPNQINHHSNFVHNSKQTNHTTINGDKNQGIRTKQNLQESSYGSPINLPGMVEPEGTCVPSNIARLGHHYRQARPPRQGRSYSREKGKDNYQWYLNELMG</sequence>
<evidence type="ECO:0000256" key="1">
    <source>
        <dbReference type="SAM" id="MobiDB-lite"/>
    </source>
</evidence>
<reference evidence="2 3" key="2">
    <citation type="submission" date="2018-11" db="EMBL/GenBank/DDBJ databases">
        <authorList>
            <consortium name="Pathogen Informatics"/>
        </authorList>
    </citation>
    <scope>NUCLEOTIDE SEQUENCE [LARGE SCALE GENOMIC DNA]</scope>
    <source>
        <strain evidence="2">Dakar</strain>
        <strain evidence="3">Dakar, Senegal</strain>
    </source>
</reference>
<evidence type="ECO:0000313" key="2">
    <source>
        <dbReference type="EMBL" id="VDP59170.1"/>
    </source>
</evidence>